<gene>
    <name evidence="1" type="ORF">QAD02_021606</name>
</gene>
<dbReference type="Proteomes" id="UP001239111">
    <property type="component" value="Chromosome 1"/>
</dbReference>
<dbReference type="EMBL" id="CM056741">
    <property type="protein sequence ID" value="KAJ8685813.1"/>
    <property type="molecule type" value="Genomic_DNA"/>
</dbReference>
<accession>A0ACC2PS36</accession>
<organism evidence="1 2">
    <name type="scientific">Eretmocerus hayati</name>
    <dbReference type="NCBI Taxonomy" id="131215"/>
    <lineage>
        <taxon>Eukaryota</taxon>
        <taxon>Metazoa</taxon>
        <taxon>Ecdysozoa</taxon>
        <taxon>Arthropoda</taxon>
        <taxon>Hexapoda</taxon>
        <taxon>Insecta</taxon>
        <taxon>Pterygota</taxon>
        <taxon>Neoptera</taxon>
        <taxon>Endopterygota</taxon>
        <taxon>Hymenoptera</taxon>
        <taxon>Apocrita</taxon>
        <taxon>Proctotrupomorpha</taxon>
        <taxon>Chalcidoidea</taxon>
        <taxon>Aphelinidae</taxon>
        <taxon>Aphelininae</taxon>
        <taxon>Eretmocerus</taxon>
    </lineage>
</organism>
<protein>
    <submittedName>
        <fullName evidence="1">Uncharacterized protein</fullName>
    </submittedName>
</protein>
<name>A0ACC2PS36_9HYME</name>
<evidence type="ECO:0000313" key="2">
    <source>
        <dbReference type="Proteomes" id="UP001239111"/>
    </source>
</evidence>
<reference evidence="1" key="1">
    <citation type="submission" date="2023-04" db="EMBL/GenBank/DDBJ databases">
        <title>A chromosome-level genome assembly of the parasitoid wasp Eretmocerus hayati.</title>
        <authorList>
            <person name="Zhong Y."/>
            <person name="Liu S."/>
            <person name="Liu Y."/>
        </authorList>
    </citation>
    <scope>NUCLEOTIDE SEQUENCE</scope>
    <source>
        <strain evidence="1">ZJU_SS_LIU_2023</strain>
    </source>
</reference>
<comment type="caution">
    <text evidence="1">The sequence shown here is derived from an EMBL/GenBank/DDBJ whole genome shotgun (WGS) entry which is preliminary data.</text>
</comment>
<keyword evidence="2" id="KW-1185">Reference proteome</keyword>
<sequence length="378" mass="41582">MAKGMVCCRGTAQRGCAYQLLNLPKAQLKADEEVSEDAFGNSSQSGSNIDEPSRGGKYQLEPIGTPRIPPMPNSVPLSNFLHVRSKASSTRTMYASAIPPPSAYSGNLQYQSIDLSLAGTDTIITATANIGINTATTDLHKQPMLTTGIKRSSSSVLDPNRAARINSNIDSIGSINDLQLSRNRLDNPRSLFTAAVRQNRQCAGPALGVPVGKIPTNPWFAPKCMDQRKLLMGIITGEYRMGVLKSKDGRIIKRKKGFVSLQPDRLRWRCGACCLKHPKKYNRWDGWTGHKIHQVGILDCFTGYFNMVCPDCGGNPLRVKHLDNCQDAIITCARHWKDVNQGTIMEVVPLRQVCLCSLPLAGDFQDPKTGTKWRPIFL</sequence>
<proteinExistence type="predicted"/>
<evidence type="ECO:0000313" key="1">
    <source>
        <dbReference type="EMBL" id="KAJ8685813.1"/>
    </source>
</evidence>